<evidence type="ECO:0000313" key="4">
    <source>
        <dbReference type="Proteomes" id="UP001231189"/>
    </source>
</evidence>
<name>A0AAD8QUX5_LOLMU</name>
<feature type="coiled-coil region" evidence="1">
    <location>
        <begin position="51"/>
        <end position="78"/>
    </location>
</feature>
<organism evidence="3 4">
    <name type="scientific">Lolium multiflorum</name>
    <name type="common">Italian ryegrass</name>
    <name type="synonym">Lolium perenne subsp. multiflorum</name>
    <dbReference type="NCBI Taxonomy" id="4521"/>
    <lineage>
        <taxon>Eukaryota</taxon>
        <taxon>Viridiplantae</taxon>
        <taxon>Streptophyta</taxon>
        <taxon>Embryophyta</taxon>
        <taxon>Tracheophyta</taxon>
        <taxon>Spermatophyta</taxon>
        <taxon>Magnoliopsida</taxon>
        <taxon>Liliopsida</taxon>
        <taxon>Poales</taxon>
        <taxon>Poaceae</taxon>
        <taxon>BOP clade</taxon>
        <taxon>Pooideae</taxon>
        <taxon>Poodae</taxon>
        <taxon>Poeae</taxon>
        <taxon>Poeae Chloroplast Group 2 (Poeae type)</taxon>
        <taxon>Loliodinae</taxon>
        <taxon>Loliinae</taxon>
        <taxon>Lolium</taxon>
    </lineage>
</organism>
<proteinExistence type="predicted"/>
<sequence length="298" mass="33248">MAKHNLSWDKLVQMCRQAHPKDEQLVADAFQVEQLDLEAEAAEHAQGRERLAVARTEITDARAELAEVRAELTEARAAPPVAPPADAVIHDIADDDVVVPSHFECADDQRVLLASFESLAGDALRRQAWVAEEEAHSYVIAMARGYMCSDLDSLQRRVPSPAWVEQENRELADAITARDEAVVEAARDMARYHAQMAALRGRQRRWRRRRWPPLGQESPVGLLSAEALERRSGGRTRCRSPACAARGGREALALRRRRRPLRWPVVGRAMASSHCRPDPDATNAVTFRDSATSVETQT</sequence>
<evidence type="ECO:0000256" key="2">
    <source>
        <dbReference type="SAM" id="MobiDB-lite"/>
    </source>
</evidence>
<gene>
    <name evidence="3" type="ORF">QYE76_032354</name>
</gene>
<dbReference type="AlphaFoldDB" id="A0AAD8QUX5"/>
<accession>A0AAD8QUX5</accession>
<protein>
    <submittedName>
        <fullName evidence="3">Uncharacterized protein</fullName>
    </submittedName>
</protein>
<keyword evidence="1" id="KW-0175">Coiled coil</keyword>
<dbReference type="Proteomes" id="UP001231189">
    <property type="component" value="Unassembled WGS sequence"/>
</dbReference>
<comment type="caution">
    <text evidence="3">The sequence shown here is derived from an EMBL/GenBank/DDBJ whole genome shotgun (WGS) entry which is preliminary data.</text>
</comment>
<evidence type="ECO:0000313" key="3">
    <source>
        <dbReference type="EMBL" id="KAK1608681.1"/>
    </source>
</evidence>
<evidence type="ECO:0000256" key="1">
    <source>
        <dbReference type="SAM" id="Coils"/>
    </source>
</evidence>
<reference evidence="3" key="1">
    <citation type="submission" date="2023-07" db="EMBL/GenBank/DDBJ databases">
        <title>A chromosome-level genome assembly of Lolium multiflorum.</title>
        <authorList>
            <person name="Chen Y."/>
            <person name="Copetti D."/>
            <person name="Kolliker R."/>
            <person name="Studer B."/>
        </authorList>
    </citation>
    <scope>NUCLEOTIDE SEQUENCE</scope>
    <source>
        <strain evidence="3">02402/16</strain>
        <tissue evidence="3">Leaf</tissue>
    </source>
</reference>
<feature type="region of interest" description="Disordered" evidence="2">
    <location>
        <begin position="271"/>
        <end position="298"/>
    </location>
</feature>
<dbReference type="EMBL" id="JAUUTY010000007">
    <property type="protein sequence ID" value="KAK1608681.1"/>
    <property type="molecule type" value="Genomic_DNA"/>
</dbReference>
<feature type="compositionally biased region" description="Polar residues" evidence="2">
    <location>
        <begin position="283"/>
        <end position="298"/>
    </location>
</feature>
<keyword evidence="4" id="KW-1185">Reference proteome</keyword>